<evidence type="ECO:0000313" key="9">
    <source>
        <dbReference type="Proteomes" id="UP001605036"/>
    </source>
</evidence>
<dbReference type="GO" id="GO:0005634">
    <property type="term" value="C:nucleus"/>
    <property type="evidence" value="ECO:0007669"/>
    <property type="project" value="UniProtKB-SubCell"/>
</dbReference>
<dbReference type="EMBL" id="JBHFFA010000004">
    <property type="protein sequence ID" value="KAL2629775.1"/>
    <property type="molecule type" value="Genomic_DNA"/>
</dbReference>
<accession>A0ABD1YGI4</accession>
<dbReference type="PANTHER" id="PTHR47573">
    <property type="entry name" value="PROTEIN AF-9 HOMOLOG"/>
    <property type="match status" value="1"/>
</dbReference>
<proteinExistence type="predicted"/>
<dbReference type="InterPro" id="IPR005033">
    <property type="entry name" value="YEATS"/>
</dbReference>
<dbReference type="Gene3D" id="2.60.40.1970">
    <property type="entry name" value="YEATS domain"/>
    <property type="match status" value="1"/>
</dbReference>
<dbReference type="InterPro" id="IPR038704">
    <property type="entry name" value="YEAST_sf"/>
</dbReference>
<feature type="domain" description="YEATS" evidence="7">
    <location>
        <begin position="21"/>
        <end position="165"/>
    </location>
</feature>
<sequence>MQRGKTARLVDDSEKKNPVRRVKDVEMVVPIAYGTVSFWLGKKADEYHSHKWTVYVRSALGEELGAIIKKVVFQLHPSFNNPTRSVEAAPFELTETGWGEFEIGMTVYFHPDASEKPLEIFHHLKLYPEDDTGPQSTKKPVVVESYDELVFSEPSEAFFSRVQKHPALLINGKQNPPSAAGAVETEKKKGDSKEQNLSHWFLKHSDDEELDSIMSARENVMSRVNKLKADLLQLENEAARLKANVAH</sequence>
<evidence type="ECO:0000259" key="7">
    <source>
        <dbReference type="PROSITE" id="PS51037"/>
    </source>
</evidence>
<dbReference type="InterPro" id="IPR055129">
    <property type="entry name" value="YEATS_dom"/>
</dbReference>
<feature type="coiled-coil region" evidence="5">
    <location>
        <begin position="217"/>
        <end position="244"/>
    </location>
</feature>
<keyword evidence="5" id="KW-0175">Coiled coil</keyword>
<feature type="compositionally biased region" description="Basic and acidic residues" evidence="6">
    <location>
        <begin position="184"/>
        <end position="195"/>
    </location>
</feature>
<dbReference type="PANTHER" id="PTHR47573:SF1">
    <property type="entry name" value="PROTEIN AF-9 HOMOLOG"/>
    <property type="match status" value="1"/>
</dbReference>
<dbReference type="Pfam" id="PF03366">
    <property type="entry name" value="YEATS"/>
    <property type="match status" value="1"/>
</dbReference>
<evidence type="ECO:0000256" key="3">
    <source>
        <dbReference type="ARBA" id="ARBA00023242"/>
    </source>
</evidence>
<feature type="region of interest" description="Disordered" evidence="6">
    <location>
        <begin position="170"/>
        <end position="195"/>
    </location>
</feature>
<keyword evidence="2" id="KW-0804">Transcription</keyword>
<evidence type="ECO:0000256" key="2">
    <source>
        <dbReference type="ARBA" id="ARBA00023163"/>
    </source>
</evidence>
<evidence type="ECO:0000256" key="4">
    <source>
        <dbReference type="PROSITE-ProRule" id="PRU00376"/>
    </source>
</evidence>
<name>A0ABD1YGI4_9MARC</name>
<dbReference type="PROSITE" id="PS51037">
    <property type="entry name" value="YEATS"/>
    <property type="match status" value="1"/>
</dbReference>
<comment type="subcellular location">
    <subcellularLocation>
        <location evidence="4">Nucleus</location>
    </subcellularLocation>
</comment>
<dbReference type="CDD" id="cd16910">
    <property type="entry name" value="YEATS_TFIID14_like"/>
    <property type="match status" value="1"/>
</dbReference>
<dbReference type="AlphaFoldDB" id="A0ABD1YGI4"/>
<keyword evidence="9" id="KW-1185">Reference proteome</keyword>
<evidence type="ECO:0000256" key="5">
    <source>
        <dbReference type="SAM" id="Coils"/>
    </source>
</evidence>
<keyword evidence="3 4" id="KW-0539">Nucleus</keyword>
<gene>
    <name evidence="8" type="ORF">R1flu_014461</name>
</gene>
<keyword evidence="1" id="KW-0805">Transcription regulation</keyword>
<evidence type="ECO:0000256" key="1">
    <source>
        <dbReference type="ARBA" id="ARBA00023015"/>
    </source>
</evidence>
<reference evidence="8 9" key="1">
    <citation type="submission" date="2024-09" db="EMBL/GenBank/DDBJ databases">
        <title>Chromosome-scale assembly of Riccia fluitans.</title>
        <authorList>
            <person name="Paukszto L."/>
            <person name="Sawicki J."/>
            <person name="Karawczyk K."/>
            <person name="Piernik-Szablinska J."/>
            <person name="Szczecinska M."/>
            <person name="Mazdziarz M."/>
        </authorList>
    </citation>
    <scope>NUCLEOTIDE SEQUENCE [LARGE SCALE GENOMIC DNA]</scope>
    <source>
        <strain evidence="8">Rf_01</strain>
        <tissue evidence="8">Aerial parts of the thallus</tissue>
    </source>
</reference>
<evidence type="ECO:0000256" key="6">
    <source>
        <dbReference type="SAM" id="MobiDB-lite"/>
    </source>
</evidence>
<evidence type="ECO:0000313" key="8">
    <source>
        <dbReference type="EMBL" id="KAL2629775.1"/>
    </source>
</evidence>
<organism evidence="8 9">
    <name type="scientific">Riccia fluitans</name>
    <dbReference type="NCBI Taxonomy" id="41844"/>
    <lineage>
        <taxon>Eukaryota</taxon>
        <taxon>Viridiplantae</taxon>
        <taxon>Streptophyta</taxon>
        <taxon>Embryophyta</taxon>
        <taxon>Marchantiophyta</taxon>
        <taxon>Marchantiopsida</taxon>
        <taxon>Marchantiidae</taxon>
        <taxon>Marchantiales</taxon>
        <taxon>Ricciaceae</taxon>
        <taxon>Riccia</taxon>
    </lineage>
</organism>
<comment type="caution">
    <text evidence="8">The sequence shown here is derived from an EMBL/GenBank/DDBJ whole genome shotgun (WGS) entry which is preliminary data.</text>
</comment>
<protein>
    <recommendedName>
        <fullName evidence="7">YEATS domain-containing protein</fullName>
    </recommendedName>
</protein>
<dbReference type="Proteomes" id="UP001605036">
    <property type="component" value="Unassembled WGS sequence"/>
</dbReference>